<proteinExistence type="predicted"/>
<evidence type="ECO:0000313" key="1">
    <source>
        <dbReference type="EMBL" id="MBW99355.1"/>
    </source>
</evidence>
<dbReference type="EMBL" id="GGEC01018872">
    <property type="protein sequence ID" value="MBW99355.1"/>
    <property type="molecule type" value="Transcribed_RNA"/>
</dbReference>
<dbReference type="GO" id="GO:0008233">
    <property type="term" value="F:peptidase activity"/>
    <property type="evidence" value="ECO:0007669"/>
    <property type="project" value="UniProtKB-KW"/>
</dbReference>
<sequence>MSVPLIGANEIVVLPSSELSTYQVQVRCRLRG</sequence>
<dbReference type="AlphaFoldDB" id="A0A2P2K0W8"/>
<protein>
    <submittedName>
        <fullName evidence="1">Protease HtpX isoform X2</fullName>
    </submittedName>
</protein>
<name>A0A2P2K0W8_RHIMU</name>
<accession>A0A2P2K0W8</accession>
<keyword evidence="1" id="KW-0378">Hydrolase</keyword>
<dbReference type="GO" id="GO:0006508">
    <property type="term" value="P:proteolysis"/>
    <property type="evidence" value="ECO:0007669"/>
    <property type="project" value="UniProtKB-KW"/>
</dbReference>
<keyword evidence="1" id="KW-0645">Protease</keyword>
<reference evidence="1" key="1">
    <citation type="submission" date="2018-02" db="EMBL/GenBank/DDBJ databases">
        <title>Rhizophora mucronata_Transcriptome.</title>
        <authorList>
            <person name="Meera S.P."/>
            <person name="Sreeshan A."/>
            <person name="Augustine A."/>
        </authorList>
    </citation>
    <scope>NUCLEOTIDE SEQUENCE</scope>
    <source>
        <tissue evidence="1">Leaf</tissue>
    </source>
</reference>
<organism evidence="1">
    <name type="scientific">Rhizophora mucronata</name>
    <name type="common">Asiatic mangrove</name>
    <dbReference type="NCBI Taxonomy" id="61149"/>
    <lineage>
        <taxon>Eukaryota</taxon>
        <taxon>Viridiplantae</taxon>
        <taxon>Streptophyta</taxon>
        <taxon>Embryophyta</taxon>
        <taxon>Tracheophyta</taxon>
        <taxon>Spermatophyta</taxon>
        <taxon>Magnoliopsida</taxon>
        <taxon>eudicotyledons</taxon>
        <taxon>Gunneridae</taxon>
        <taxon>Pentapetalae</taxon>
        <taxon>rosids</taxon>
        <taxon>fabids</taxon>
        <taxon>Malpighiales</taxon>
        <taxon>Rhizophoraceae</taxon>
        <taxon>Rhizophora</taxon>
    </lineage>
</organism>